<keyword evidence="6 7" id="KW-0472">Membrane</keyword>
<evidence type="ECO:0008006" key="10">
    <source>
        <dbReference type="Google" id="ProtNLM"/>
    </source>
</evidence>
<comment type="similarity">
    <text evidence="2">Belongs to the UPF0410 family.</text>
</comment>
<proteinExistence type="inferred from homology"/>
<organism evidence="8 9">
    <name type="scientific">Saccharomonospora piscinae</name>
    <dbReference type="NCBI Taxonomy" id="687388"/>
    <lineage>
        <taxon>Bacteria</taxon>
        <taxon>Bacillati</taxon>
        <taxon>Actinomycetota</taxon>
        <taxon>Actinomycetes</taxon>
        <taxon>Pseudonocardiales</taxon>
        <taxon>Pseudonocardiaceae</taxon>
        <taxon>Saccharomonospora</taxon>
    </lineage>
</organism>
<keyword evidence="4 7" id="KW-0812">Transmembrane</keyword>
<evidence type="ECO:0000256" key="4">
    <source>
        <dbReference type="ARBA" id="ARBA00022692"/>
    </source>
</evidence>
<evidence type="ECO:0000256" key="5">
    <source>
        <dbReference type="ARBA" id="ARBA00022989"/>
    </source>
</evidence>
<keyword evidence="3" id="KW-1003">Cell membrane</keyword>
<feature type="transmembrane region" description="Helical" evidence="7">
    <location>
        <begin position="63"/>
        <end position="82"/>
    </location>
</feature>
<name>A0A1V9A9X9_SACPI</name>
<comment type="subcellular location">
    <subcellularLocation>
        <location evidence="1">Cell membrane</location>
        <topology evidence="1">Multi-pass membrane protein</topology>
    </subcellularLocation>
</comment>
<dbReference type="InterPro" id="IPR007341">
    <property type="entry name" value="Transgly_assoc"/>
</dbReference>
<evidence type="ECO:0000313" key="8">
    <source>
        <dbReference type="EMBL" id="OQO93937.1"/>
    </source>
</evidence>
<dbReference type="PANTHER" id="PTHR33884:SF3">
    <property type="entry name" value="UPF0410 PROTEIN YMGE"/>
    <property type="match status" value="1"/>
</dbReference>
<protein>
    <recommendedName>
        <fullName evidence="10">Transglycosylase associated protein</fullName>
    </recommendedName>
</protein>
<dbReference type="RefSeq" id="WP_024874483.1">
    <property type="nucleotide sequence ID" value="NZ_AZUM01000001.1"/>
</dbReference>
<dbReference type="AlphaFoldDB" id="A0A1V9A9X9"/>
<evidence type="ECO:0000313" key="9">
    <source>
        <dbReference type="Proteomes" id="UP000192591"/>
    </source>
</evidence>
<dbReference type="PANTHER" id="PTHR33884">
    <property type="entry name" value="UPF0410 PROTEIN YMGE"/>
    <property type="match status" value="1"/>
</dbReference>
<dbReference type="EMBL" id="MWIH01000003">
    <property type="protein sequence ID" value="OQO93937.1"/>
    <property type="molecule type" value="Genomic_DNA"/>
</dbReference>
<feature type="transmembrane region" description="Helical" evidence="7">
    <location>
        <begin position="6"/>
        <end position="21"/>
    </location>
</feature>
<evidence type="ECO:0000256" key="1">
    <source>
        <dbReference type="ARBA" id="ARBA00004651"/>
    </source>
</evidence>
<evidence type="ECO:0000256" key="7">
    <source>
        <dbReference type="SAM" id="Phobius"/>
    </source>
</evidence>
<dbReference type="STRING" id="1962155.B1813_05330"/>
<evidence type="ECO:0000256" key="2">
    <source>
        <dbReference type="ARBA" id="ARBA00011006"/>
    </source>
</evidence>
<keyword evidence="9" id="KW-1185">Reference proteome</keyword>
<feature type="transmembrane region" description="Helical" evidence="7">
    <location>
        <begin position="28"/>
        <end position="51"/>
    </location>
</feature>
<evidence type="ECO:0000256" key="6">
    <source>
        <dbReference type="ARBA" id="ARBA00023136"/>
    </source>
</evidence>
<comment type="caution">
    <text evidence="8">The sequence shown here is derived from an EMBL/GenBank/DDBJ whole genome shotgun (WGS) entry which is preliminary data.</text>
</comment>
<dbReference type="Pfam" id="PF04226">
    <property type="entry name" value="Transgly_assoc"/>
    <property type="match status" value="1"/>
</dbReference>
<keyword evidence="5 7" id="KW-1133">Transmembrane helix</keyword>
<reference evidence="8 9" key="1">
    <citation type="submission" date="2017-02" db="EMBL/GenBank/DDBJ databases">
        <title>Draft genome of Saccharomonospora sp. 154.</title>
        <authorList>
            <person name="Alonso-Carmona G.S."/>
            <person name="De La Haba R."/>
            <person name="Vera-Gargallo B."/>
            <person name="Sandoval-Trujillo A.H."/>
            <person name="Ramirez-Duran N."/>
            <person name="Ventosa A."/>
        </authorList>
    </citation>
    <scope>NUCLEOTIDE SEQUENCE [LARGE SCALE GENOMIC DNA]</scope>
    <source>
        <strain evidence="8 9">LRS4.154</strain>
    </source>
</reference>
<dbReference type="GO" id="GO:0005886">
    <property type="term" value="C:plasma membrane"/>
    <property type="evidence" value="ECO:0007669"/>
    <property type="project" value="UniProtKB-SubCell"/>
</dbReference>
<gene>
    <name evidence="8" type="ORF">B1813_05330</name>
</gene>
<dbReference type="Proteomes" id="UP000192591">
    <property type="component" value="Unassembled WGS sequence"/>
</dbReference>
<evidence type="ECO:0000256" key="3">
    <source>
        <dbReference type="ARBA" id="ARBA00022475"/>
    </source>
</evidence>
<sequence>MGVLGWIVLGLLAGGIAKLLMPGRDPGGCLITVLLGIGGALLGGWIGRTLFEVDLGTFFDLRTWGLAILGALVILLLYRLVIGSGRRS</sequence>
<accession>A0A1V9A9X9</accession>